<keyword evidence="13 14" id="KW-0460">Magnesium</keyword>
<dbReference type="InterPro" id="IPR001352">
    <property type="entry name" value="RNase_HII/HIII"/>
</dbReference>
<comment type="catalytic activity">
    <reaction evidence="1 14 15">
        <text>Endonucleolytic cleavage to 5'-phosphomonoester.</text>
        <dbReference type="EC" id="3.1.26.4"/>
    </reaction>
</comment>
<feature type="binding site" evidence="14 15">
    <location>
        <position position="100"/>
    </location>
    <ligand>
        <name>a divalent metal cation</name>
        <dbReference type="ChEBI" id="CHEBI:60240"/>
    </ligand>
</feature>
<dbReference type="PROSITE" id="PS51975">
    <property type="entry name" value="RNASE_H_2"/>
    <property type="match status" value="1"/>
</dbReference>
<dbReference type="CDD" id="cd14796">
    <property type="entry name" value="RNAse_HIII_N"/>
    <property type="match status" value="1"/>
</dbReference>
<evidence type="ECO:0000256" key="6">
    <source>
        <dbReference type="ARBA" id="ARBA00012180"/>
    </source>
</evidence>
<dbReference type="HAMAP" id="MF_00053">
    <property type="entry name" value="RNase_HIII"/>
    <property type="match status" value="1"/>
</dbReference>
<dbReference type="SUPFAM" id="SSF53098">
    <property type="entry name" value="Ribonuclease H-like"/>
    <property type="match status" value="1"/>
</dbReference>
<evidence type="ECO:0000259" key="16">
    <source>
        <dbReference type="PROSITE" id="PS51975"/>
    </source>
</evidence>
<dbReference type="EC" id="3.1.26.4" evidence="6 14"/>
<dbReference type="PANTHER" id="PTHR10954">
    <property type="entry name" value="RIBONUCLEASE H2 SUBUNIT A"/>
    <property type="match status" value="1"/>
</dbReference>
<evidence type="ECO:0000313" key="18">
    <source>
        <dbReference type="Proteomes" id="UP000323274"/>
    </source>
</evidence>
<evidence type="ECO:0000256" key="4">
    <source>
        <dbReference type="ARBA" id="ARBA00004496"/>
    </source>
</evidence>
<keyword evidence="8 14" id="KW-0963">Cytoplasm</keyword>
<dbReference type="GO" id="GO:0000287">
    <property type="term" value="F:magnesium ion binding"/>
    <property type="evidence" value="ECO:0007669"/>
    <property type="project" value="UniProtKB-UniRule"/>
</dbReference>
<evidence type="ECO:0000256" key="5">
    <source>
        <dbReference type="ARBA" id="ARBA00008378"/>
    </source>
</evidence>
<dbReference type="GO" id="GO:0006298">
    <property type="term" value="P:mismatch repair"/>
    <property type="evidence" value="ECO:0007669"/>
    <property type="project" value="TreeGrafter"/>
</dbReference>
<dbReference type="InterPro" id="IPR024567">
    <property type="entry name" value="RNase_HII/HIII_dom"/>
</dbReference>
<reference evidence="17 18" key="1">
    <citation type="submission" date="2019-04" db="EMBL/GenBank/DDBJ databases">
        <title>A pseudo-fructophilic Leuconostoc citreum strain F192-5 isolated from peel of satsuma mandarin: the first report for isolation and characterization of strain-dependent fructophilic-like characteristics.</title>
        <authorList>
            <person name="Maeno S."/>
            <person name="Tanizawa Y."/>
            <person name="Kajikawa A."/>
            <person name="Kanesaki Y."/>
            <person name="Kubota E."/>
            <person name="Arita M."/>
            <person name="Leon D."/>
            <person name="Endo A."/>
        </authorList>
    </citation>
    <scope>NUCLEOTIDE SEQUENCE [LARGE SCALE GENOMIC DNA]</scope>
    <source>
        <strain evidence="17 18">F192-5</strain>
    </source>
</reference>
<dbReference type="PIRSF" id="PIRSF037748">
    <property type="entry name" value="RnhC"/>
    <property type="match status" value="1"/>
</dbReference>
<keyword evidence="9 14" id="KW-0540">Nuclease</keyword>
<organism evidence="17 18">
    <name type="scientific">Leuconostoc citreum</name>
    <dbReference type="NCBI Taxonomy" id="33964"/>
    <lineage>
        <taxon>Bacteria</taxon>
        <taxon>Bacillati</taxon>
        <taxon>Bacillota</taxon>
        <taxon>Bacilli</taxon>
        <taxon>Lactobacillales</taxon>
        <taxon>Lactobacillaceae</taxon>
        <taxon>Leuconostoc</taxon>
    </lineage>
</organism>
<dbReference type="InterPro" id="IPR012337">
    <property type="entry name" value="RNaseH-like_sf"/>
</dbReference>
<comment type="cofactor">
    <cofactor evidence="2">
        <name>Mg(2+)</name>
        <dbReference type="ChEBI" id="CHEBI:18420"/>
    </cofactor>
</comment>
<evidence type="ECO:0000256" key="14">
    <source>
        <dbReference type="HAMAP-Rule" id="MF_00053"/>
    </source>
</evidence>
<feature type="binding site" evidence="14 15">
    <location>
        <position position="99"/>
    </location>
    <ligand>
        <name>a divalent metal cation</name>
        <dbReference type="ChEBI" id="CHEBI:60240"/>
    </ligand>
</feature>
<dbReference type="AlphaFoldDB" id="A0A5A5TY43"/>
<dbReference type="InterPro" id="IPR024568">
    <property type="entry name" value="RNase_HIII_N"/>
</dbReference>
<evidence type="ECO:0000256" key="10">
    <source>
        <dbReference type="ARBA" id="ARBA00022723"/>
    </source>
</evidence>
<evidence type="ECO:0000256" key="13">
    <source>
        <dbReference type="ARBA" id="ARBA00022842"/>
    </source>
</evidence>
<dbReference type="FunFam" id="3.30.420.10:FF:000047">
    <property type="entry name" value="Ribonuclease HIII"/>
    <property type="match status" value="1"/>
</dbReference>
<dbReference type="CDD" id="cd06590">
    <property type="entry name" value="RNase_HII_bacteria_HIII_like"/>
    <property type="match status" value="1"/>
</dbReference>
<gene>
    <name evidence="14 17" type="primary">rnhC</name>
    <name evidence="17" type="ORF">LCIT_00240</name>
</gene>
<dbReference type="GO" id="GO:0005737">
    <property type="term" value="C:cytoplasm"/>
    <property type="evidence" value="ECO:0007669"/>
    <property type="project" value="UniProtKB-SubCell"/>
</dbReference>
<feature type="domain" description="RNase H type-2" evidence="16">
    <location>
        <begin position="93"/>
        <end position="308"/>
    </location>
</feature>
<evidence type="ECO:0000256" key="9">
    <source>
        <dbReference type="ARBA" id="ARBA00022722"/>
    </source>
</evidence>
<dbReference type="EMBL" id="BJJW01000001">
    <property type="protein sequence ID" value="GDZ82782.1"/>
    <property type="molecule type" value="Genomic_DNA"/>
</dbReference>
<proteinExistence type="inferred from homology"/>
<dbReference type="GO" id="GO:0004523">
    <property type="term" value="F:RNA-DNA hybrid ribonuclease activity"/>
    <property type="evidence" value="ECO:0007669"/>
    <property type="project" value="UniProtKB-UniRule"/>
</dbReference>
<dbReference type="NCBIfam" id="TIGR00716">
    <property type="entry name" value="rnhC"/>
    <property type="match status" value="1"/>
</dbReference>
<dbReference type="PANTHER" id="PTHR10954:SF23">
    <property type="entry name" value="RIBONUCLEASE"/>
    <property type="match status" value="1"/>
</dbReference>
<evidence type="ECO:0000256" key="11">
    <source>
        <dbReference type="ARBA" id="ARBA00022759"/>
    </source>
</evidence>
<keyword evidence="11 14" id="KW-0255">Endonuclease</keyword>
<dbReference type="Pfam" id="PF11858">
    <property type="entry name" value="DUF3378"/>
    <property type="match status" value="1"/>
</dbReference>
<protein>
    <recommendedName>
        <fullName evidence="7 14">Ribonuclease HIII</fullName>
        <shortName evidence="14">RNase HIII</shortName>
        <ecNumber evidence="6 14">3.1.26.4</ecNumber>
    </recommendedName>
</protein>
<dbReference type="GO" id="GO:0003723">
    <property type="term" value="F:RNA binding"/>
    <property type="evidence" value="ECO:0007669"/>
    <property type="project" value="UniProtKB-UniRule"/>
</dbReference>
<dbReference type="Gene3D" id="3.30.310.10">
    <property type="entry name" value="TATA-Binding Protein"/>
    <property type="match status" value="1"/>
</dbReference>
<comment type="similarity">
    <text evidence="5 14">Belongs to the RNase HII family. RnhC subfamily.</text>
</comment>
<feature type="binding site" evidence="14 15">
    <location>
        <position position="203"/>
    </location>
    <ligand>
        <name>a divalent metal cation</name>
        <dbReference type="ChEBI" id="CHEBI:60240"/>
    </ligand>
</feature>
<dbReference type="Gene3D" id="3.30.420.10">
    <property type="entry name" value="Ribonuclease H-like superfamily/Ribonuclease H"/>
    <property type="match status" value="1"/>
</dbReference>
<dbReference type="GO" id="GO:0032299">
    <property type="term" value="C:ribonuclease H2 complex"/>
    <property type="evidence" value="ECO:0007669"/>
    <property type="project" value="TreeGrafter"/>
</dbReference>
<dbReference type="InterPro" id="IPR036397">
    <property type="entry name" value="RNaseH_sf"/>
</dbReference>
<comment type="cofactor">
    <cofactor evidence="14 15">
        <name>Mn(2+)</name>
        <dbReference type="ChEBI" id="CHEBI:29035"/>
    </cofactor>
    <cofactor evidence="14 15">
        <name>Mg(2+)</name>
        <dbReference type="ChEBI" id="CHEBI:18420"/>
    </cofactor>
    <text evidence="14 15">Manganese or magnesium. Binds 1 divalent metal ion per monomer in the absence of substrate. May bind a second metal ion after substrate binding.</text>
</comment>
<dbReference type="InterPro" id="IPR004641">
    <property type="entry name" value="RNase_HIII"/>
</dbReference>
<comment type="subcellular location">
    <subcellularLocation>
        <location evidence="4 14">Cytoplasm</location>
    </subcellularLocation>
</comment>
<dbReference type="Proteomes" id="UP000323274">
    <property type="component" value="Unassembled WGS sequence"/>
</dbReference>
<evidence type="ECO:0000256" key="3">
    <source>
        <dbReference type="ARBA" id="ARBA00004065"/>
    </source>
</evidence>
<accession>A0A5A5TY43</accession>
<keyword evidence="10 14" id="KW-0479">Metal-binding</keyword>
<comment type="caution">
    <text evidence="17">The sequence shown here is derived from an EMBL/GenBank/DDBJ whole genome shotgun (WGS) entry which is preliminary data.</text>
</comment>
<name>A0A5A5TY43_LEUCI</name>
<evidence type="ECO:0000256" key="15">
    <source>
        <dbReference type="PROSITE-ProRule" id="PRU01319"/>
    </source>
</evidence>
<evidence type="ECO:0000256" key="7">
    <source>
        <dbReference type="ARBA" id="ARBA00021407"/>
    </source>
</evidence>
<evidence type="ECO:0000256" key="2">
    <source>
        <dbReference type="ARBA" id="ARBA00001946"/>
    </source>
</evidence>
<evidence type="ECO:0000256" key="12">
    <source>
        <dbReference type="ARBA" id="ARBA00022801"/>
    </source>
</evidence>
<dbReference type="Pfam" id="PF01351">
    <property type="entry name" value="RNase_HII"/>
    <property type="match status" value="1"/>
</dbReference>
<dbReference type="InterPro" id="IPR012295">
    <property type="entry name" value="TBP_dom_sf"/>
</dbReference>
<evidence type="ECO:0000256" key="1">
    <source>
        <dbReference type="ARBA" id="ARBA00000077"/>
    </source>
</evidence>
<comment type="function">
    <text evidence="3 14">Endonuclease that specifically degrades the RNA of RNA-DNA hybrids.</text>
</comment>
<keyword evidence="12 14" id="KW-0378">Hydrolase</keyword>
<evidence type="ECO:0000313" key="17">
    <source>
        <dbReference type="EMBL" id="GDZ82782.1"/>
    </source>
</evidence>
<dbReference type="RefSeq" id="WP_149333428.1">
    <property type="nucleotide sequence ID" value="NZ_BJJW01000001.1"/>
</dbReference>
<dbReference type="GO" id="GO:0043137">
    <property type="term" value="P:DNA replication, removal of RNA primer"/>
    <property type="evidence" value="ECO:0007669"/>
    <property type="project" value="TreeGrafter"/>
</dbReference>
<evidence type="ECO:0000256" key="8">
    <source>
        <dbReference type="ARBA" id="ARBA00022490"/>
    </source>
</evidence>
<sequence>MQIVLQVSIPQLKKMAAYYAPYAVSKAPKGAVFAAKLSQATVTAYKSGKVLFQGSGFKVEAARWQDTANQPTQKRHASHVTPGATIPTDFANWSVIGSDEVGAGAYFGPLTTAAVFVSKNDLDWVKALGIADSKTLTDAKMRDIAPEIIQRLPHHVVNLLPEKYNALQPHNNVNQLKAISHNFALHKVLEKIAPITPDAILIDQFAQATTYFNYLSKAQQSPVIRQNVYFTTKGEQYHLSVAAASILARVVELDTMVALSHEAGMTLPIGAGKAVDLVAAKLIRQGQDLNHFAKLHFANTAKAKSLVN</sequence>